<evidence type="ECO:0000259" key="1">
    <source>
        <dbReference type="PROSITE" id="PS51733"/>
    </source>
</evidence>
<accession>A0ABW3C5X1</accession>
<name>A0ABW3C5X1_SPHXN</name>
<dbReference type="InterPro" id="IPR045864">
    <property type="entry name" value="aa-tRNA-synth_II/BPL/LPL"/>
</dbReference>
<dbReference type="InterPro" id="IPR004143">
    <property type="entry name" value="BPL_LPL_catalytic"/>
</dbReference>
<dbReference type="RefSeq" id="WP_381491535.1">
    <property type="nucleotide sequence ID" value="NZ_JBHTIK010000008.1"/>
</dbReference>
<evidence type="ECO:0000313" key="3">
    <source>
        <dbReference type="Proteomes" id="UP001597124"/>
    </source>
</evidence>
<sequence length="220" mass="23130">MLDALAHALAPNTPIARGRGEAAIVEDERRLDALLGEGRAAERVRLWTNNRCLVTTRRFACMESFAEAAAASGARGWPVFVRASGGTTVVHRPGILNFSVHDVGPADAIDITSRFERFTRRLIAGFAAVGVAAETGSVAGSYCDGRFNIVSGGQKIAGTACLVRKRGGWLGVLAHAAISIDGDPHADLAAITEFERALGLDIAYAPACHTTLAAQIRIAP</sequence>
<protein>
    <recommendedName>
        <fullName evidence="1">BPL/LPL catalytic domain-containing protein</fullName>
    </recommendedName>
</protein>
<keyword evidence="3" id="KW-1185">Reference proteome</keyword>
<dbReference type="Pfam" id="PF21948">
    <property type="entry name" value="LplA-B_cat"/>
    <property type="match status" value="1"/>
</dbReference>
<comment type="caution">
    <text evidence="2">The sequence shown here is derived from an EMBL/GenBank/DDBJ whole genome shotgun (WGS) entry which is preliminary data.</text>
</comment>
<evidence type="ECO:0000313" key="2">
    <source>
        <dbReference type="EMBL" id="MFD0849264.1"/>
    </source>
</evidence>
<proteinExistence type="predicted"/>
<dbReference type="EMBL" id="JBHTIK010000008">
    <property type="protein sequence ID" value="MFD0849264.1"/>
    <property type="molecule type" value="Genomic_DNA"/>
</dbReference>
<reference evidence="3" key="1">
    <citation type="journal article" date="2019" name="Int. J. Syst. Evol. Microbiol.">
        <title>The Global Catalogue of Microorganisms (GCM) 10K type strain sequencing project: providing services to taxonomists for standard genome sequencing and annotation.</title>
        <authorList>
            <consortium name="The Broad Institute Genomics Platform"/>
            <consortium name="The Broad Institute Genome Sequencing Center for Infectious Disease"/>
            <person name="Wu L."/>
            <person name="Ma J."/>
        </authorList>
    </citation>
    <scope>NUCLEOTIDE SEQUENCE [LARGE SCALE GENOMIC DNA]</scope>
    <source>
        <strain evidence="3">CCUG 52537</strain>
    </source>
</reference>
<gene>
    <name evidence="2" type="ORF">ACFQ00_13085</name>
</gene>
<feature type="domain" description="BPL/LPL catalytic" evidence="1">
    <location>
        <begin position="38"/>
        <end position="220"/>
    </location>
</feature>
<dbReference type="Gene3D" id="3.30.930.10">
    <property type="entry name" value="Bira Bifunctional Protein, Domain 2"/>
    <property type="match status" value="1"/>
</dbReference>
<dbReference type="SUPFAM" id="SSF55681">
    <property type="entry name" value="Class II aaRS and biotin synthetases"/>
    <property type="match status" value="1"/>
</dbReference>
<dbReference type="Proteomes" id="UP001597124">
    <property type="component" value="Unassembled WGS sequence"/>
</dbReference>
<organism evidence="2 3">
    <name type="scientific">Sphingosinicella xenopeptidilytica</name>
    <dbReference type="NCBI Taxonomy" id="364098"/>
    <lineage>
        <taxon>Bacteria</taxon>
        <taxon>Pseudomonadati</taxon>
        <taxon>Pseudomonadota</taxon>
        <taxon>Alphaproteobacteria</taxon>
        <taxon>Sphingomonadales</taxon>
        <taxon>Sphingosinicellaceae</taxon>
        <taxon>Sphingosinicella</taxon>
    </lineage>
</organism>
<dbReference type="PROSITE" id="PS51733">
    <property type="entry name" value="BPL_LPL_CATALYTIC"/>
    <property type="match status" value="1"/>
</dbReference>